<gene>
    <name evidence="3" type="ORF">SAMN05421810_11522</name>
</gene>
<organism evidence="3 4">
    <name type="scientific">Amycolatopsis arida</name>
    <dbReference type="NCBI Taxonomy" id="587909"/>
    <lineage>
        <taxon>Bacteria</taxon>
        <taxon>Bacillati</taxon>
        <taxon>Actinomycetota</taxon>
        <taxon>Actinomycetes</taxon>
        <taxon>Pseudonocardiales</taxon>
        <taxon>Pseudonocardiaceae</taxon>
        <taxon>Amycolatopsis</taxon>
    </lineage>
</organism>
<dbReference type="GO" id="GO:0008757">
    <property type="term" value="F:S-adenosylmethionine-dependent methyltransferase activity"/>
    <property type="evidence" value="ECO:0007669"/>
    <property type="project" value="InterPro"/>
</dbReference>
<evidence type="ECO:0000259" key="2">
    <source>
        <dbReference type="Pfam" id="PF08241"/>
    </source>
</evidence>
<reference evidence="4" key="1">
    <citation type="submission" date="2016-10" db="EMBL/GenBank/DDBJ databases">
        <authorList>
            <person name="Varghese N."/>
            <person name="Submissions S."/>
        </authorList>
    </citation>
    <scope>NUCLEOTIDE SEQUENCE [LARGE SCALE GENOMIC DNA]</scope>
    <source>
        <strain evidence="4">CGMCC 4.5579</strain>
    </source>
</reference>
<dbReference type="SUPFAM" id="SSF53335">
    <property type="entry name" value="S-adenosyl-L-methionine-dependent methyltransferases"/>
    <property type="match status" value="1"/>
</dbReference>
<dbReference type="AlphaFoldDB" id="A0A1I6AWA5"/>
<keyword evidence="1" id="KW-0808">Transferase</keyword>
<dbReference type="CDD" id="cd02440">
    <property type="entry name" value="AdoMet_MTases"/>
    <property type="match status" value="1"/>
</dbReference>
<dbReference type="PANTHER" id="PTHR44068">
    <property type="entry name" value="ZGC:194242"/>
    <property type="match status" value="1"/>
</dbReference>
<feature type="domain" description="Methyltransferase type 11" evidence="2">
    <location>
        <begin position="65"/>
        <end position="162"/>
    </location>
</feature>
<accession>A0A1I6AWA5</accession>
<dbReference type="PANTHER" id="PTHR44068:SF11">
    <property type="entry name" value="GERANYL DIPHOSPHATE 2-C-METHYLTRANSFERASE"/>
    <property type="match status" value="1"/>
</dbReference>
<dbReference type="STRING" id="587909.SAMN05421810_11522"/>
<evidence type="ECO:0000313" key="3">
    <source>
        <dbReference type="EMBL" id="SFQ72909.1"/>
    </source>
</evidence>
<dbReference type="InterPro" id="IPR013216">
    <property type="entry name" value="Methyltransf_11"/>
</dbReference>
<dbReference type="RefSeq" id="WP_092536803.1">
    <property type="nucleotide sequence ID" value="NZ_FOWW01000015.1"/>
</dbReference>
<dbReference type="Proteomes" id="UP000198727">
    <property type="component" value="Unassembled WGS sequence"/>
</dbReference>
<keyword evidence="4" id="KW-1185">Reference proteome</keyword>
<dbReference type="InterPro" id="IPR029063">
    <property type="entry name" value="SAM-dependent_MTases_sf"/>
</dbReference>
<evidence type="ECO:0000313" key="4">
    <source>
        <dbReference type="Proteomes" id="UP000198727"/>
    </source>
</evidence>
<dbReference type="OrthoDB" id="9769602at2"/>
<name>A0A1I6AWA5_9PSEU</name>
<evidence type="ECO:0000256" key="1">
    <source>
        <dbReference type="ARBA" id="ARBA00022679"/>
    </source>
</evidence>
<proteinExistence type="predicted"/>
<sequence>MQPEEQNTQFYDFTVDLFATVLGEPVLHGALFRSRDEDVHYVEAANRLTAGIGESLGLGPSSTLLEVGCGAGQPSLFLVKAFGCTATGVDLVEGRIHMANEFSAEAGLDDRARYVVGDATTMELEESSFDAVLFLESMLNMPEKDTILRRSHRYLRPGGRIMVSDYVKLTPESCGEEWRREVEAIGLSVHMATLDEMADLVTAAGFTLERCDDMTAQYQWSNPAMLKWAQRCSDTIDAKFGAGCSPLPTSRPRNTW</sequence>
<protein>
    <submittedName>
        <fullName evidence="3">Cyclopropane fatty-acyl-phospholipid synthase</fullName>
    </submittedName>
</protein>
<dbReference type="InterPro" id="IPR050447">
    <property type="entry name" value="Erg6_SMT_methyltransf"/>
</dbReference>
<dbReference type="Pfam" id="PF08241">
    <property type="entry name" value="Methyltransf_11"/>
    <property type="match status" value="1"/>
</dbReference>
<dbReference type="Gene3D" id="3.40.50.150">
    <property type="entry name" value="Vaccinia Virus protein VP39"/>
    <property type="match status" value="1"/>
</dbReference>
<dbReference type="EMBL" id="FOWW01000015">
    <property type="protein sequence ID" value="SFQ72909.1"/>
    <property type="molecule type" value="Genomic_DNA"/>
</dbReference>